<name>A0ABU0MRJ3_9PROT</name>
<proteinExistence type="predicted"/>
<protein>
    <submittedName>
        <fullName evidence="2">Uncharacterized protein</fullName>
    </submittedName>
</protein>
<feature type="region of interest" description="Disordered" evidence="1">
    <location>
        <begin position="62"/>
        <end position="82"/>
    </location>
</feature>
<sequence>MTTIAVFLLIALALHLLAVRMDAWQPGKAGGGIYGVYILRPSRPASHLYAAPAHPCRIGSPVRGSDPVFPGPDHPTAGKPAD</sequence>
<keyword evidence="3" id="KW-1185">Reference proteome</keyword>
<dbReference type="EMBL" id="JAUSVU010000023">
    <property type="protein sequence ID" value="MDQ0536092.1"/>
    <property type="molecule type" value="Genomic_DNA"/>
</dbReference>
<evidence type="ECO:0000313" key="2">
    <source>
        <dbReference type="EMBL" id="MDQ0536092.1"/>
    </source>
</evidence>
<organism evidence="2 3">
    <name type="scientific">Azospirillum picis</name>
    <dbReference type="NCBI Taxonomy" id="488438"/>
    <lineage>
        <taxon>Bacteria</taxon>
        <taxon>Pseudomonadati</taxon>
        <taxon>Pseudomonadota</taxon>
        <taxon>Alphaproteobacteria</taxon>
        <taxon>Rhodospirillales</taxon>
        <taxon>Azospirillaceae</taxon>
        <taxon>Azospirillum</taxon>
    </lineage>
</organism>
<gene>
    <name evidence="2" type="ORF">QO018_004983</name>
</gene>
<dbReference type="Proteomes" id="UP001244552">
    <property type="component" value="Unassembled WGS sequence"/>
</dbReference>
<dbReference type="RefSeq" id="WP_209983981.1">
    <property type="nucleotide sequence ID" value="NZ_JAGINO010000013.1"/>
</dbReference>
<accession>A0ABU0MRJ3</accession>
<reference evidence="2 3" key="1">
    <citation type="submission" date="2023-07" db="EMBL/GenBank/DDBJ databases">
        <title>Genomic Encyclopedia of Type Strains, Phase IV (KMG-IV): sequencing the most valuable type-strain genomes for metagenomic binning, comparative biology and taxonomic classification.</title>
        <authorList>
            <person name="Goeker M."/>
        </authorList>
    </citation>
    <scope>NUCLEOTIDE SEQUENCE [LARGE SCALE GENOMIC DNA]</scope>
    <source>
        <strain evidence="2 3">DSM 19922</strain>
    </source>
</reference>
<evidence type="ECO:0000313" key="3">
    <source>
        <dbReference type="Proteomes" id="UP001244552"/>
    </source>
</evidence>
<evidence type="ECO:0000256" key="1">
    <source>
        <dbReference type="SAM" id="MobiDB-lite"/>
    </source>
</evidence>
<comment type="caution">
    <text evidence="2">The sequence shown here is derived from an EMBL/GenBank/DDBJ whole genome shotgun (WGS) entry which is preliminary data.</text>
</comment>